<dbReference type="InParanoid" id="A0A4S2N7J8"/>
<dbReference type="PANTHER" id="PTHR46434:SF1">
    <property type="entry name" value="GENETIC INTERACTOR OF PROHIBITINS 3, MITOCHONDRIAL"/>
    <property type="match status" value="1"/>
</dbReference>
<dbReference type="SUPFAM" id="SSF52540">
    <property type="entry name" value="P-loop containing nucleoside triphosphate hydrolases"/>
    <property type="match status" value="1"/>
</dbReference>
<organism evidence="1 2">
    <name type="scientific">Ascodesmis nigricans</name>
    <dbReference type="NCBI Taxonomy" id="341454"/>
    <lineage>
        <taxon>Eukaryota</taxon>
        <taxon>Fungi</taxon>
        <taxon>Dikarya</taxon>
        <taxon>Ascomycota</taxon>
        <taxon>Pezizomycotina</taxon>
        <taxon>Pezizomycetes</taxon>
        <taxon>Pezizales</taxon>
        <taxon>Ascodesmidaceae</taxon>
        <taxon>Ascodesmis</taxon>
    </lineage>
</organism>
<dbReference type="AlphaFoldDB" id="A0A4S2N7J8"/>
<proteinExistence type="predicted"/>
<dbReference type="Gene3D" id="3.40.50.300">
    <property type="entry name" value="P-loop containing nucleotide triphosphate hydrolases"/>
    <property type="match status" value="1"/>
</dbReference>
<gene>
    <name evidence="1" type="ORF">EX30DRAFT_392601</name>
</gene>
<dbReference type="Proteomes" id="UP000298138">
    <property type="component" value="Unassembled WGS sequence"/>
</dbReference>
<accession>A0A4S2N7J8</accession>
<dbReference type="GO" id="GO:0005739">
    <property type="term" value="C:mitochondrion"/>
    <property type="evidence" value="ECO:0007669"/>
    <property type="project" value="TreeGrafter"/>
</dbReference>
<dbReference type="STRING" id="341454.A0A4S2N7J8"/>
<dbReference type="InterPro" id="IPR027417">
    <property type="entry name" value="P-loop_NTPase"/>
</dbReference>
<evidence type="ECO:0000313" key="1">
    <source>
        <dbReference type="EMBL" id="TGZ85233.1"/>
    </source>
</evidence>
<dbReference type="PANTHER" id="PTHR46434">
    <property type="entry name" value="GENETIC INTERACTOR OF PROHIBITINS 3, MITOCHONDRIAL"/>
    <property type="match status" value="1"/>
</dbReference>
<evidence type="ECO:0008006" key="3">
    <source>
        <dbReference type="Google" id="ProtNLM"/>
    </source>
</evidence>
<protein>
    <recommendedName>
        <fullName evidence="3">G domain-containing protein</fullName>
    </recommendedName>
</protein>
<keyword evidence="2" id="KW-1185">Reference proteome</keyword>
<evidence type="ECO:0000313" key="2">
    <source>
        <dbReference type="Proteomes" id="UP000298138"/>
    </source>
</evidence>
<sequence length="719" mass="81121">MVAASALLRRTLRSSLSRASPRLTQSTAASRLLQVSARRSLSSTAPRPLPPHAISEFSKHQLAVAASKWKPPAFCPGCGAPSQDLDRNLPGYYPEKPRRRLLEQMLRKEQQPRQRTVEEDLWDDAVARLRDDPRVLQQLGVQKDDEGYVVRRSYHKKKEDEKNALQIPHCNRCHDLLHTHTAPPPPAYPTLDTLVNLLLNSPHKVNHIYHLVDASDFPLTLERNLRNHLHSKLPNRITRHLTVSYVITRCDVLMKKREQVTSLMSYFKSVISEYIPARERVETPDAPLHAISTRCGWDIGKLKSEIVNRQGGVWFVGAVNVGKSSLLRDVWPQGGIVRDMSIADAAEFEILPDPELWQKDAYKDVLDTPELAELENDQDGKEIGEKVNWILDKAGRGDMPSTAAPQYPPAVSAIPGTTVAPIRVGYTTKGRPGKFRGEIVDLPGLTRWVGFGETGLMKYVERDFRLEILMKKVPLLQQRSLKPGQSFLLGGLVMITPKTPDVTFLVNVFTRLPAHFAATRKCINFLNHPNPRKAFDSEILYQNPDEIGIVTPYRRFMGAEDVHAVQGLDGKTDIEMPRAYQSAGIFTLDEDVTMHRNPMLDDRSPEGIDALPYKVFGTDIVLEGIGWVEIHAQVKKDRMTGQYPKLQVEVWSLEGEGVAQRKAINAYPRLMEGAKNVGKYKKLKVRRGSKKGEKKQIRLLNRTKGVIKARRVKTGPKLY</sequence>
<name>A0A4S2N7J8_9PEZI</name>
<dbReference type="OrthoDB" id="1696305at2759"/>
<dbReference type="EMBL" id="ML220112">
    <property type="protein sequence ID" value="TGZ85233.1"/>
    <property type="molecule type" value="Genomic_DNA"/>
</dbReference>
<dbReference type="InterPro" id="IPR050896">
    <property type="entry name" value="Mito_lipid_metab_GTPase"/>
</dbReference>
<reference evidence="1 2" key="1">
    <citation type="submission" date="2019-04" db="EMBL/GenBank/DDBJ databases">
        <title>Comparative genomics and transcriptomics to analyze fruiting body development in filamentous ascomycetes.</title>
        <authorList>
            <consortium name="DOE Joint Genome Institute"/>
            <person name="Lutkenhaus R."/>
            <person name="Traeger S."/>
            <person name="Breuer J."/>
            <person name="Kuo A."/>
            <person name="Lipzen A."/>
            <person name="Pangilinan J."/>
            <person name="Dilworth D."/>
            <person name="Sandor L."/>
            <person name="Poggeler S."/>
            <person name="Barry K."/>
            <person name="Grigoriev I.V."/>
            <person name="Nowrousian M."/>
        </authorList>
    </citation>
    <scope>NUCLEOTIDE SEQUENCE [LARGE SCALE GENOMIC DNA]</scope>
    <source>
        <strain evidence="1 2">CBS 389.68</strain>
    </source>
</reference>